<reference evidence="1 2" key="1">
    <citation type="journal article" date="2018" name="Evol. Lett.">
        <title>Horizontal gene cluster transfer increased hallucinogenic mushroom diversity.</title>
        <authorList>
            <person name="Reynolds H.T."/>
            <person name="Vijayakumar V."/>
            <person name="Gluck-Thaler E."/>
            <person name="Korotkin H.B."/>
            <person name="Matheny P.B."/>
            <person name="Slot J.C."/>
        </authorList>
    </citation>
    <scope>NUCLEOTIDE SEQUENCE [LARGE SCALE GENOMIC DNA]</scope>
    <source>
        <strain evidence="1 2">2629</strain>
    </source>
</reference>
<gene>
    <name evidence="1" type="ORF">CVT24_007654</name>
</gene>
<protein>
    <recommendedName>
        <fullName evidence="3">F-box domain-containing protein</fullName>
    </recommendedName>
</protein>
<dbReference type="OrthoDB" id="2823464at2759"/>
<sequence>MPRWQRVSVHLTEAKDMRHFLYTLIPEEGKSPAALLQHLHISANYDAPDLLNSDSFSRLSSFPHPTLRRFTWNVCLMPDFFPRVSTSLWTNLQQISLDITTTRILHSFLKACTNVRFVCINTIRTFIEADNVITPTIAHALQSLNIGLVLGDLTETIALLTAPNLKRLSYENSAGSGQSKGLEDFLRRSGCQLESLCIVCTTPDFDEAETKIMLRTPMFTAIPNFSLHLIEEGCHPSFPQAIIAETAAKWSATAYVHYEPKNYGYHLGWGTIDMAHVYQIDYPFLVKSSTPTIKWTVSFTDGPLTSA</sequence>
<accession>A0A409YWU4</accession>
<dbReference type="InParanoid" id="A0A409YWU4"/>
<evidence type="ECO:0000313" key="2">
    <source>
        <dbReference type="Proteomes" id="UP000284842"/>
    </source>
</evidence>
<proteinExistence type="predicted"/>
<comment type="caution">
    <text evidence="1">The sequence shown here is derived from an EMBL/GenBank/DDBJ whole genome shotgun (WGS) entry which is preliminary data.</text>
</comment>
<organism evidence="1 2">
    <name type="scientific">Panaeolus cyanescens</name>
    <dbReference type="NCBI Taxonomy" id="181874"/>
    <lineage>
        <taxon>Eukaryota</taxon>
        <taxon>Fungi</taxon>
        <taxon>Dikarya</taxon>
        <taxon>Basidiomycota</taxon>
        <taxon>Agaricomycotina</taxon>
        <taxon>Agaricomycetes</taxon>
        <taxon>Agaricomycetidae</taxon>
        <taxon>Agaricales</taxon>
        <taxon>Agaricineae</taxon>
        <taxon>Galeropsidaceae</taxon>
        <taxon>Panaeolus</taxon>
    </lineage>
</organism>
<dbReference type="Proteomes" id="UP000284842">
    <property type="component" value="Unassembled WGS sequence"/>
</dbReference>
<keyword evidence="2" id="KW-1185">Reference proteome</keyword>
<evidence type="ECO:0008006" key="3">
    <source>
        <dbReference type="Google" id="ProtNLM"/>
    </source>
</evidence>
<dbReference type="EMBL" id="NHTK01000448">
    <property type="protein sequence ID" value="PPR07458.1"/>
    <property type="molecule type" value="Genomic_DNA"/>
</dbReference>
<dbReference type="AlphaFoldDB" id="A0A409YWU4"/>
<evidence type="ECO:0000313" key="1">
    <source>
        <dbReference type="EMBL" id="PPR07458.1"/>
    </source>
</evidence>
<name>A0A409YWU4_9AGAR</name>